<dbReference type="Proteomes" id="UP000004263">
    <property type="component" value="Unassembled WGS sequence"/>
</dbReference>
<evidence type="ECO:0000256" key="1">
    <source>
        <dbReference type="ARBA" id="ARBA00009369"/>
    </source>
</evidence>
<dbReference type="PANTHER" id="PTHR34138:SF1">
    <property type="entry name" value="CELL SHAPE-DETERMINING PROTEIN MREC"/>
    <property type="match status" value="1"/>
</dbReference>
<dbReference type="AlphaFoldDB" id="Q1MYL5"/>
<dbReference type="Gene3D" id="2.40.10.350">
    <property type="entry name" value="Rod shape-determining protein MreC, domain 2"/>
    <property type="match status" value="1"/>
</dbReference>
<keyword evidence="5" id="KW-0175">Coiled coil</keyword>
<dbReference type="Gene3D" id="2.40.10.340">
    <property type="entry name" value="Rod shape-determining protein MreC, domain 1"/>
    <property type="match status" value="1"/>
</dbReference>
<feature type="domain" description="Rod shape-determining protein MreC beta-barrel core" evidence="6">
    <location>
        <begin position="68"/>
        <end position="213"/>
    </location>
</feature>
<dbReference type="InterPro" id="IPR055342">
    <property type="entry name" value="MreC_beta-barrel_core"/>
</dbReference>
<protein>
    <recommendedName>
        <fullName evidence="2">Cell shape-determining protein MreC</fullName>
    </recommendedName>
    <alternativeName>
        <fullName evidence="4">Cell shape protein MreC</fullName>
    </alternativeName>
</protein>
<feature type="coiled-coil region" evidence="5">
    <location>
        <begin position="7"/>
        <end position="61"/>
    </location>
</feature>
<dbReference type="NCBIfam" id="TIGR00219">
    <property type="entry name" value="mreC"/>
    <property type="match status" value="1"/>
</dbReference>
<comment type="similarity">
    <text evidence="1">Belongs to the MreC family.</text>
</comment>
<dbReference type="PIRSF" id="PIRSF038471">
    <property type="entry name" value="MreC"/>
    <property type="match status" value="1"/>
</dbReference>
<dbReference type="GO" id="GO:0008360">
    <property type="term" value="P:regulation of cell shape"/>
    <property type="evidence" value="ECO:0007669"/>
    <property type="project" value="UniProtKB-KW"/>
</dbReference>
<proteinExistence type="inferred from homology"/>
<dbReference type="FunFam" id="2.40.10.340:FF:000002">
    <property type="entry name" value="Rod shape-determining protein MreC"/>
    <property type="match status" value="1"/>
</dbReference>
<reference evidence="7 8" key="1">
    <citation type="submission" date="2006-03" db="EMBL/GenBank/DDBJ databases">
        <authorList>
            <person name="Pinhassi J."/>
            <person name="Pedros-Alio C."/>
            <person name="Ferriera S."/>
            <person name="Johnson J."/>
            <person name="Kravitz S."/>
            <person name="Halpern A."/>
            <person name="Remington K."/>
            <person name="Beeson K."/>
            <person name="Tran B."/>
            <person name="Rogers Y.-H."/>
            <person name="Friedman R."/>
            <person name="Venter J.C."/>
        </authorList>
    </citation>
    <scope>NUCLEOTIDE SEQUENCE [LARGE SCALE GENOMIC DNA]</scope>
    <source>
        <strain evidence="7 8">RED65</strain>
    </source>
</reference>
<evidence type="ECO:0000256" key="5">
    <source>
        <dbReference type="SAM" id="Coils"/>
    </source>
</evidence>
<sequence>MQLGLWAEESTVSRTELLDENRRLKNEALVLKQKVQQMVSLRAENNRLRELLNASEQLDDDVLVAELIGVDPDPYTHEVILNKGSEQGVFVGQPILDAQGLMGQVIEVLPYTSRVLLLADSNHAIPVQVNRNGLRSIVVGTGKLDELALVYVPDTADIRKGDLLVSSGLGSRYPKGYPVAEITKVEHDPGEPFAIVRAKPTAFLDRSRYLLMVFSAESRLPTIESEGL</sequence>
<comment type="caution">
    <text evidence="7">The sequence shown here is derived from an EMBL/GenBank/DDBJ whole genome shotgun (WGS) entry which is preliminary data.</text>
</comment>
<evidence type="ECO:0000259" key="6">
    <source>
        <dbReference type="Pfam" id="PF04085"/>
    </source>
</evidence>
<dbReference type="InterPro" id="IPR042177">
    <property type="entry name" value="Cell/Rod_1"/>
</dbReference>
<keyword evidence="8" id="KW-1185">Reference proteome</keyword>
<evidence type="ECO:0000313" key="8">
    <source>
        <dbReference type="Proteomes" id="UP000004263"/>
    </source>
</evidence>
<accession>Q1MYL5</accession>
<gene>
    <name evidence="7" type="ORF">RED65_07679</name>
</gene>
<dbReference type="PANTHER" id="PTHR34138">
    <property type="entry name" value="CELL SHAPE-DETERMINING PROTEIN MREC"/>
    <property type="match status" value="1"/>
</dbReference>
<dbReference type="FunFam" id="2.40.10.350:FF:000002">
    <property type="entry name" value="Cell shape-determining protein MreC"/>
    <property type="match status" value="1"/>
</dbReference>
<dbReference type="EMBL" id="AAQH01000024">
    <property type="protein sequence ID" value="EAT11101.1"/>
    <property type="molecule type" value="Genomic_DNA"/>
</dbReference>
<dbReference type="STRING" id="207949.RED65_07679"/>
<evidence type="ECO:0000313" key="7">
    <source>
        <dbReference type="EMBL" id="EAT11101.1"/>
    </source>
</evidence>
<evidence type="ECO:0000256" key="2">
    <source>
        <dbReference type="ARBA" id="ARBA00013855"/>
    </source>
</evidence>
<dbReference type="Pfam" id="PF04085">
    <property type="entry name" value="MreC"/>
    <property type="match status" value="1"/>
</dbReference>
<evidence type="ECO:0000256" key="4">
    <source>
        <dbReference type="ARBA" id="ARBA00032089"/>
    </source>
</evidence>
<dbReference type="InterPro" id="IPR007221">
    <property type="entry name" value="MreC"/>
</dbReference>
<evidence type="ECO:0000256" key="3">
    <source>
        <dbReference type="ARBA" id="ARBA00022960"/>
    </source>
</evidence>
<organism evidence="7 8">
    <name type="scientific">Bermanella marisrubri</name>
    <dbReference type="NCBI Taxonomy" id="207949"/>
    <lineage>
        <taxon>Bacteria</taxon>
        <taxon>Pseudomonadati</taxon>
        <taxon>Pseudomonadota</taxon>
        <taxon>Gammaproteobacteria</taxon>
        <taxon>Oceanospirillales</taxon>
        <taxon>Oceanospirillaceae</taxon>
        <taxon>Bermanella</taxon>
    </lineage>
</organism>
<dbReference type="HOGENOM" id="CLU_042663_2_1_6"/>
<dbReference type="InterPro" id="IPR042175">
    <property type="entry name" value="Cell/Rod_MreC_2"/>
</dbReference>
<name>Q1MYL5_9GAMM</name>
<keyword evidence="3" id="KW-0133">Cell shape</keyword>
<dbReference type="GO" id="GO:0005886">
    <property type="term" value="C:plasma membrane"/>
    <property type="evidence" value="ECO:0007669"/>
    <property type="project" value="TreeGrafter"/>
</dbReference>